<name>A0A0D7AGN2_9AGAR</name>
<evidence type="ECO:0000256" key="1">
    <source>
        <dbReference type="SAM" id="Phobius"/>
    </source>
</evidence>
<dbReference type="PANTHER" id="PTHR33927:SF1">
    <property type="entry name" value="TRANSMEMBRANE PROTEIN"/>
    <property type="match status" value="1"/>
</dbReference>
<feature type="transmembrane region" description="Helical" evidence="1">
    <location>
        <begin position="123"/>
        <end position="147"/>
    </location>
</feature>
<dbReference type="PANTHER" id="PTHR33927">
    <property type="entry name" value="TRANSMEMBRANE PROTEIN"/>
    <property type="match status" value="1"/>
</dbReference>
<gene>
    <name evidence="2" type="ORF">FISHEDRAFT_39509</name>
</gene>
<keyword evidence="1" id="KW-0812">Transmembrane</keyword>
<reference evidence="2 3" key="1">
    <citation type="journal article" date="2015" name="Fungal Genet. Biol.">
        <title>Evolution of novel wood decay mechanisms in Agaricales revealed by the genome sequences of Fistulina hepatica and Cylindrobasidium torrendii.</title>
        <authorList>
            <person name="Floudas D."/>
            <person name="Held B.W."/>
            <person name="Riley R."/>
            <person name="Nagy L.G."/>
            <person name="Koehler G."/>
            <person name="Ransdell A.S."/>
            <person name="Younus H."/>
            <person name="Chow J."/>
            <person name="Chiniquy J."/>
            <person name="Lipzen A."/>
            <person name="Tritt A."/>
            <person name="Sun H."/>
            <person name="Haridas S."/>
            <person name="LaButti K."/>
            <person name="Ohm R.A."/>
            <person name="Kues U."/>
            <person name="Blanchette R.A."/>
            <person name="Grigoriev I.V."/>
            <person name="Minto R.E."/>
            <person name="Hibbett D.S."/>
        </authorList>
    </citation>
    <scope>NUCLEOTIDE SEQUENCE [LARGE SCALE GENOMIC DNA]</scope>
    <source>
        <strain evidence="2 3">ATCC 64428</strain>
    </source>
</reference>
<dbReference type="Proteomes" id="UP000054144">
    <property type="component" value="Unassembled WGS sequence"/>
</dbReference>
<feature type="transmembrane region" description="Helical" evidence="1">
    <location>
        <begin position="12"/>
        <end position="35"/>
    </location>
</feature>
<keyword evidence="1" id="KW-0472">Membrane</keyword>
<dbReference type="EMBL" id="KN881676">
    <property type="protein sequence ID" value="KIY50279.1"/>
    <property type="molecule type" value="Genomic_DNA"/>
</dbReference>
<sequence>MWLRFQVYFTLYKRFFTIILTMNLIGITTAGSGHWQYPRHYTGAFILGNLVIAVLVRNELFGRILYAVINYFFAKWPPLWFRVAITSTLQHLGGVHSGCAISGTLWLLFKTCLLFIDAANYNPAILVFSILILIALCVTIICALPWLRDNHHNIFERHHRLVGWYLWSIVVDSWIFTVMSDSYSLDTHDFSRASHVIRQQDFWFLLGMTIFIMIPWFTVRRVPVEIEVPSPKVAIVKFKRGMQQGLLARIGHRPVMEYHAFGTISEGPEADCHYLIAGVQGDFTRGLVENPPTHLWTRELKFAAVSHCSTLYRRGVRVCTGTGLGAGLSTCIQNPNWYLIWMGSDQEKTFGPTISGLIKKHLHPGRVTLWDSKARGCRADTVKLILDVCKIWEAEVVIITSNLAGSKEMMEGVKEAGIPAFGTLFDFCERSPLDFFWSQMT</sequence>
<dbReference type="InterPro" id="IPR052979">
    <property type="entry name" value="Adenylate-forming_domain"/>
</dbReference>
<feature type="transmembrane region" description="Helical" evidence="1">
    <location>
        <begin position="202"/>
        <end position="219"/>
    </location>
</feature>
<evidence type="ECO:0000313" key="2">
    <source>
        <dbReference type="EMBL" id="KIY50279.1"/>
    </source>
</evidence>
<organism evidence="2 3">
    <name type="scientific">Fistulina hepatica ATCC 64428</name>
    <dbReference type="NCBI Taxonomy" id="1128425"/>
    <lineage>
        <taxon>Eukaryota</taxon>
        <taxon>Fungi</taxon>
        <taxon>Dikarya</taxon>
        <taxon>Basidiomycota</taxon>
        <taxon>Agaricomycotina</taxon>
        <taxon>Agaricomycetes</taxon>
        <taxon>Agaricomycetidae</taxon>
        <taxon>Agaricales</taxon>
        <taxon>Fistulinaceae</taxon>
        <taxon>Fistulina</taxon>
    </lineage>
</organism>
<proteinExistence type="predicted"/>
<feature type="transmembrane region" description="Helical" evidence="1">
    <location>
        <begin position="41"/>
        <end position="57"/>
    </location>
</feature>
<keyword evidence="1" id="KW-1133">Transmembrane helix</keyword>
<evidence type="ECO:0000313" key="3">
    <source>
        <dbReference type="Proteomes" id="UP000054144"/>
    </source>
</evidence>
<accession>A0A0D7AGN2</accession>
<protein>
    <recommendedName>
        <fullName evidence="4">Non-ribosomal peptide synthetase</fullName>
    </recommendedName>
</protein>
<dbReference type="OrthoDB" id="3142841at2759"/>
<evidence type="ECO:0008006" key="4">
    <source>
        <dbReference type="Google" id="ProtNLM"/>
    </source>
</evidence>
<keyword evidence="3" id="KW-1185">Reference proteome</keyword>
<dbReference type="AlphaFoldDB" id="A0A0D7AGN2"/>